<evidence type="ECO:0000313" key="4">
    <source>
        <dbReference type="Proteomes" id="UP000235965"/>
    </source>
</evidence>
<name>A0A2J7RQD0_9NEOP</name>
<keyword evidence="1" id="KW-1133">Transmembrane helix</keyword>
<protein>
    <recommendedName>
        <fullName evidence="2">Reverse transcriptase domain-containing protein</fullName>
    </recommendedName>
</protein>
<dbReference type="SUPFAM" id="SSF56219">
    <property type="entry name" value="DNase I-like"/>
    <property type="match status" value="1"/>
</dbReference>
<evidence type="ECO:0000313" key="3">
    <source>
        <dbReference type="EMBL" id="PNF43033.1"/>
    </source>
</evidence>
<keyword evidence="1" id="KW-0812">Transmembrane</keyword>
<dbReference type="InterPro" id="IPR036691">
    <property type="entry name" value="Endo/exonu/phosph_ase_sf"/>
</dbReference>
<evidence type="ECO:0000259" key="2">
    <source>
        <dbReference type="PROSITE" id="PS50878"/>
    </source>
</evidence>
<feature type="domain" description="Reverse transcriptase" evidence="2">
    <location>
        <begin position="439"/>
        <end position="684"/>
    </location>
</feature>
<keyword evidence="1" id="KW-0472">Membrane</keyword>
<dbReference type="PANTHER" id="PTHR33332">
    <property type="entry name" value="REVERSE TRANSCRIPTASE DOMAIN-CONTAINING PROTEIN"/>
    <property type="match status" value="1"/>
</dbReference>
<reference evidence="3 4" key="1">
    <citation type="submission" date="2017-12" db="EMBL/GenBank/DDBJ databases">
        <title>Hemimetabolous genomes reveal molecular basis of termite eusociality.</title>
        <authorList>
            <person name="Harrison M.C."/>
            <person name="Jongepier E."/>
            <person name="Robertson H.M."/>
            <person name="Arning N."/>
            <person name="Bitard-Feildel T."/>
            <person name="Chao H."/>
            <person name="Childers C.P."/>
            <person name="Dinh H."/>
            <person name="Doddapaneni H."/>
            <person name="Dugan S."/>
            <person name="Gowin J."/>
            <person name="Greiner C."/>
            <person name="Han Y."/>
            <person name="Hu H."/>
            <person name="Hughes D.S.T."/>
            <person name="Huylmans A.-K."/>
            <person name="Kemena C."/>
            <person name="Kremer L.P.M."/>
            <person name="Lee S.L."/>
            <person name="Lopez-Ezquerra A."/>
            <person name="Mallet L."/>
            <person name="Monroy-Kuhn J.M."/>
            <person name="Moser A."/>
            <person name="Murali S.C."/>
            <person name="Muzny D.M."/>
            <person name="Otani S."/>
            <person name="Piulachs M.-D."/>
            <person name="Poelchau M."/>
            <person name="Qu J."/>
            <person name="Schaub F."/>
            <person name="Wada-Katsumata A."/>
            <person name="Worley K.C."/>
            <person name="Xie Q."/>
            <person name="Ylla G."/>
            <person name="Poulsen M."/>
            <person name="Gibbs R.A."/>
            <person name="Schal C."/>
            <person name="Richards S."/>
            <person name="Belles X."/>
            <person name="Korb J."/>
            <person name="Bornberg-Bauer E."/>
        </authorList>
    </citation>
    <scope>NUCLEOTIDE SEQUENCE [LARGE SCALE GENOMIC DNA]</scope>
    <source>
        <tissue evidence="3">Whole body</tissue>
    </source>
</reference>
<dbReference type="InterPro" id="IPR000477">
    <property type="entry name" value="RT_dom"/>
</dbReference>
<dbReference type="OrthoDB" id="7415700at2759"/>
<gene>
    <name evidence="3" type="ORF">B7P43_G08782</name>
</gene>
<evidence type="ECO:0000256" key="1">
    <source>
        <dbReference type="SAM" id="Phobius"/>
    </source>
</evidence>
<organism evidence="3 4">
    <name type="scientific">Cryptotermes secundus</name>
    <dbReference type="NCBI Taxonomy" id="105785"/>
    <lineage>
        <taxon>Eukaryota</taxon>
        <taxon>Metazoa</taxon>
        <taxon>Ecdysozoa</taxon>
        <taxon>Arthropoda</taxon>
        <taxon>Hexapoda</taxon>
        <taxon>Insecta</taxon>
        <taxon>Pterygota</taxon>
        <taxon>Neoptera</taxon>
        <taxon>Polyneoptera</taxon>
        <taxon>Dictyoptera</taxon>
        <taxon>Blattodea</taxon>
        <taxon>Blattoidea</taxon>
        <taxon>Termitoidae</taxon>
        <taxon>Kalotermitidae</taxon>
        <taxon>Cryptotermitinae</taxon>
        <taxon>Cryptotermes</taxon>
    </lineage>
</organism>
<dbReference type="EMBL" id="NEVH01001344">
    <property type="protein sequence ID" value="PNF43033.1"/>
    <property type="molecule type" value="Genomic_DNA"/>
</dbReference>
<feature type="transmembrane region" description="Helical" evidence="1">
    <location>
        <begin position="733"/>
        <end position="751"/>
    </location>
</feature>
<accession>A0A2J7RQD0</accession>
<dbReference type="STRING" id="105785.A0A2J7RQD0"/>
<dbReference type="CDD" id="cd01650">
    <property type="entry name" value="RT_nLTR_like"/>
    <property type="match status" value="1"/>
</dbReference>
<dbReference type="PROSITE" id="PS50878">
    <property type="entry name" value="RT_POL"/>
    <property type="match status" value="1"/>
</dbReference>
<comment type="caution">
    <text evidence="3">The sequence shown here is derived from an EMBL/GenBank/DDBJ whole genome shotgun (WGS) entry which is preliminary data.</text>
</comment>
<dbReference type="InParanoid" id="A0A2J7RQD0"/>
<dbReference type="Gene3D" id="3.60.10.10">
    <property type="entry name" value="Endonuclease/exonuclease/phosphatase"/>
    <property type="match status" value="1"/>
</dbReference>
<dbReference type="Proteomes" id="UP000235965">
    <property type="component" value="Unassembled WGS sequence"/>
</dbReference>
<keyword evidence="4" id="KW-1185">Reference proteome</keyword>
<proteinExistence type="predicted"/>
<dbReference type="AlphaFoldDB" id="A0A2J7RQD0"/>
<dbReference type="Pfam" id="PF00078">
    <property type="entry name" value="RVT_1"/>
    <property type="match status" value="1"/>
</dbReference>
<dbReference type="PRINTS" id="PR01345">
    <property type="entry name" value="CERVTRCPTASE"/>
</dbReference>
<sequence length="754" mass="85774">MCLDHNLFPDSYTVLRSDRMSANKTRGGGVLTALSSKIRSFKRRCDLESYNECVWVEIPTLDNQNLIIGNHYFSPDTKLEVIANYFRSLEDRLDTKNFRVVIVGDFNAPGFDWNHGLAVPDCHYYSKLRGDAIYTSTCLLNLQQCIDSVGSSNLLDLVFTNFNDYNITFPDSGIIKPDTYHPPMVIGISLPLVNPTQNCEYSYRKYIAGDYTLLYNILSNYDWSCVYDTSSVDAGAARLSAAVQDAMEQAIPRGFITKSKFPHWFSSSLRYYIRKKNYFYRRFKKHKSASLYDTFSFYRKLVKATIKIDRLRWLESINANLKTHPKQFWQFVASFRKKSSTSIQLIVDGTHLVDHYEVANAFAEHFQSVYNSSSPGVFPSLSSSSLGSLTLSPITDSDIFKAIARLKPFKSVGLDNIPAFVIKGCSDILAPVLKHIFSLTLSQQCFPALWKQAAVVPIFKKGHSASVNNYRPVSILNNFSKLFEYVIHHHVSHDLKLKLNPCQHGFTKCKSTTTNLVTYLDFITPLVGSQRQVDAIYFDLTSAFGLVPHSLLLHKLSAFGFSGGYVNWIRGYLTNRQSRVRIGETISSPFEVLSGVPQGSVLGPLLLNVYINGLCDSIKHSRYLLSADDIRIYRAISCPEDCNLLQSDVDCIRSWCAANCMKLNADKTKVITFSRKINYLIYEYKLLHFTITRTYSVKDLGVYLDSKLHFHDHVNFIFSECIKMLGIIRSITFNYSTLGCMLTLYFTLVRFKVI</sequence>